<dbReference type="EMBL" id="CP023699">
    <property type="protein sequence ID" value="QEU90269.1"/>
    <property type="molecule type" value="Genomic_DNA"/>
</dbReference>
<comment type="subunit">
    <text evidence="11">F-type ATPases have 2 components, F(1) - the catalytic core - and F(0) - the membrane proton channel. F(1) has five subunits: alpha(3), beta(3), gamma(1), delta(1), epsilon(1). F(0) has three main subunits: a(1), b(2) and c(10-14). The alpha and beta chains form an alternating ring which encloses part of the gamma chain. F(1) is attached to F(0) by a central stalk formed by the gamma and epsilon chains, while a peripheral stalk is formed by the delta and b chains.</text>
</comment>
<dbReference type="RefSeq" id="WP_063806226.1">
    <property type="nucleotide sequence ID" value="NZ_LIQU01000429.1"/>
</dbReference>
<comment type="function">
    <text evidence="10">F(1)F(0) ATP synthase produces ATP from ADP in the presence of a proton or sodium gradient. F-type ATPases consist of two structural domains, F(1) containing the extramembraneous catalytic core and F(0) containing the membrane proton channel, linked together by a central stalk and a peripheral stalk. During catalysis, ATP synthesis in the catalytic domain of F(1) is coupled via a rotary mechanism of the central stalk subunits to proton translocation.</text>
</comment>
<evidence type="ECO:0000313" key="16">
    <source>
        <dbReference type="Proteomes" id="UP000325529"/>
    </source>
</evidence>
<dbReference type="GO" id="GO:0045259">
    <property type="term" value="C:proton-transporting ATP synthase complex"/>
    <property type="evidence" value="ECO:0007669"/>
    <property type="project" value="UniProtKB-KW"/>
</dbReference>
<protein>
    <submittedName>
        <fullName evidence="15">Uncharacterized protein</fullName>
    </submittedName>
</protein>
<dbReference type="GO" id="GO:0015986">
    <property type="term" value="P:proton motive force-driven ATP synthesis"/>
    <property type="evidence" value="ECO:0007669"/>
    <property type="project" value="InterPro"/>
</dbReference>
<keyword evidence="5 12" id="KW-0375">Hydrogen ion transport</keyword>
<evidence type="ECO:0000256" key="11">
    <source>
        <dbReference type="ARBA" id="ARBA00025830"/>
    </source>
</evidence>
<name>A0A5J6G3R5_STRKN</name>
<evidence type="ECO:0000256" key="9">
    <source>
        <dbReference type="ARBA" id="ARBA00023310"/>
    </source>
</evidence>
<feature type="compositionally biased region" description="Gly residues" evidence="13">
    <location>
        <begin position="162"/>
        <end position="185"/>
    </location>
</feature>
<dbReference type="SUPFAM" id="SSF81573">
    <property type="entry name" value="F1F0 ATP synthase subunit B, membrane domain"/>
    <property type="match status" value="1"/>
</dbReference>
<sequence length="185" mass="19301">MQLIPMNLGPLNPEVEQLAVAVVLFAAVYLVVGRFLPRVNRVLEERAMLLEGATGGPTADLWRAAERVRDERGVLLSEARREAAHVRQAAREEGAALIADSRDEGLRERAEIVATGQARVEAERAEAEAELRGCVSEVASELASRIVGEPIPVPAVNAGLFEGSGGDAGSGPRGGGDGGASGSGR</sequence>
<organism evidence="15 16">
    <name type="scientific">Streptomyces kanamyceticus</name>
    <dbReference type="NCBI Taxonomy" id="1967"/>
    <lineage>
        <taxon>Bacteria</taxon>
        <taxon>Bacillati</taxon>
        <taxon>Actinomycetota</taxon>
        <taxon>Actinomycetes</taxon>
        <taxon>Kitasatosporales</taxon>
        <taxon>Streptomycetaceae</taxon>
        <taxon>Streptomyces</taxon>
    </lineage>
</organism>
<dbReference type="Pfam" id="PF00430">
    <property type="entry name" value="ATP-synt_B"/>
    <property type="match status" value="1"/>
</dbReference>
<evidence type="ECO:0000256" key="7">
    <source>
        <dbReference type="ARBA" id="ARBA00023065"/>
    </source>
</evidence>
<keyword evidence="2 12" id="KW-0813">Transport</keyword>
<evidence type="ECO:0000256" key="1">
    <source>
        <dbReference type="ARBA" id="ARBA00004162"/>
    </source>
</evidence>
<proteinExistence type="inferred from homology"/>
<keyword evidence="7 12" id="KW-0406">Ion transport</keyword>
<dbReference type="Proteomes" id="UP000325529">
    <property type="component" value="Chromosome"/>
</dbReference>
<evidence type="ECO:0000256" key="8">
    <source>
        <dbReference type="ARBA" id="ARBA00023136"/>
    </source>
</evidence>
<reference evidence="15 16" key="1">
    <citation type="submission" date="2017-09" db="EMBL/GenBank/DDBJ databases">
        <authorList>
            <person name="Lee N."/>
            <person name="Cho B.-K."/>
        </authorList>
    </citation>
    <scope>NUCLEOTIDE SEQUENCE [LARGE SCALE GENOMIC DNA]</scope>
    <source>
        <strain evidence="15 16">ATCC 12853</strain>
    </source>
</reference>
<keyword evidence="9" id="KW-0066">ATP synthesis</keyword>
<keyword evidence="16" id="KW-1185">Reference proteome</keyword>
<evidence type="ECO:0000256" key="13">
    <source>
        <dbReference type="SAM" id="MobiDB-lite"/>
    </source>
</evidence>
<dbReference type="KEGG" id="ska:CP970_04545"/>
<dbReference type="OrthoDB" id="3873610at2"/>
<feature type="region of interest" description="Disordered" evidence="13">
    <location>
        <begin position="158"/>
        <end position="185"/>
    </location>
</feature>
<evidence type="ECO:0000256" key="4">
    <source>
        <dbReference type="ARBA" id="ARBA00022692"/>
    </source>
</evidence>
<accession>A0A5J6G3R5</accession>
<evidence type="ECO:0000256" key="10">
    <source>
        <dbReference type="ARBA" id="ARBA00025198"/>
    </source>
</evidence>
<comment type="subcellular location">
    <subcellularLocation>
        <location evidence="1">Cell membrane</location>
        <topology evidence="1">Single-pass membrane protein</topology>
    </subcellularLocation>
</comment>
<dbReference type="InterPro" id="IPR028987">
    <property type="entry name" value="ATP_synth_B-like_membr_sf"/>
</dbReference>
<evidence type="ECO:0000256" key="6">
    <source>
        <dbReference type="ARBA" id="ARBA00022989"/>
    </source>
</evidence>
<evidence type="ECO:0000256" key="14">
    <source>
        <dbReference type="SAM" id="Phobius"/>
    </source>
</evidence>
<dbReference type="GO" id="GO:0005886">
    <property type="term" value="C:plasma membrane"/>
    <property type="evidence" value="ECO:0007669"/>
    <property type="project" value="UniProtKB-SubCell"/>
</dbReference>
<comment type="similarity">
    <text evidence="12">Belongs to the ATPase B chain family.</text>
</comment>
<keyword evidence="3 12" id="KW-0138">CF(0)</keyword>
<keyword evidence="6 14" id="KW-1133">Transmembrane helix</keyword>
<feature type="transmembrane region" description="Helical" evidence="14">
    <location>
        <begin position="18"/>
        <end position="36"/>
    </location>
</feature>
<dbReference type="GO" id="GO:0015078">
    <property type="term" value="F:proton transmembrane transporter activity"/>
    <property type="evidence" value="ECO:0007669"/>
    <property type="project" value="InterPro"/>
</dbReference>
<evidence type="ECO:0000313" key="15">
    <source>
        <dbReference type="EMBL" id="QEU90269.1"/>
    </source>
</evidence>
<dbReference type="AlphaFoldDB" id="A0A5J6G3R5"/>
<evidence type="ECO:0000256" key="2">
    <source>
        <dbReference type="ARBA" id="ARBA00022448"/>
    </source>
</evidence>
<dbReference type="Gene3D" id="1.20.5.620">
    <property type="entry name" value="F1F0 ATP synthase subunit B, membrane domain"/>
    <property type="match status" value="1"/>
</dbReference>
<evidence type="ECO:0000256" key="12">
    <source>
        <dbReference type="RuleBase" id="RU003848"/>
    </source>
</evidence>
<evidence type="ECO:0000256" key="5">
    <source>
        <dbReference type="ARBA" id="ARBA00022781"/>
    </source>
</evidence>
<dbReference type="InterPro" id="IPR002146">
    <property type="entry name" value="ATP_synth_b/b'su_bac/chlpt"/>
</dbReference>
<gene>
    <name evidence="15" type="ORF">CP970_04545</name>
</gene>
<evidence type="ECO:0000256" key="3">
    <source>
        <dbReference type="ARBA" id="ARBA00022547"/>
    </source>
</evidence>
<keyword evidence="4 12" id="KW-0812">Transmembrane</keyword>
<keyword evidence="8 14" id="KW-0472">Membrane</keyword>